<gene>
    <name evidence="6" type="primary">U32</name>
    <name evidence="4" type="synonym">SCP</name>
</gene>
<dbReference type="GeneID" id="3289490"/>
<comment type="function">
    <text evidence="4">Participates in the assembly of the infectious particles by decorating the outer surface of the capsid shell and thus forming a layer between the capsid and the tegument. Complexes composed of the major capsid protein and small capsomere-interacting protein/SCP assemble together in the host cytoplasm and are translocated to the nucleus, where they accumulate and participate in capsid assembly.</text>
</comment>
<evidence type="ECO:0000256" key="2">
    <source>
        <dbReference type="ARBA" id="ARBA00022562"/>
    </source>
</evidence>
<keyword evidence="3 4" id="KW-0946">Virion</keyword>
<comment type="subunit">
    <text evidence="4">Interacts with the major capsid protein/MCP.</text>
</comment>
<dbReference type="HAMAP" id="MF_04021">
    <property type="entry name" value="HSV_SCP_betahv"/>
    <property type="match status" value="1"/>
</dbReference>
<evidence type="ECO:0000313" key="6">
    <source>
        <dbReference type="EMBL" id="AAC54694.1"/>
    </source>
</evidence>
<dbReference type="InterPro" id="IPR031385">
    <property type="entry name" value="HV_small_capsid"/>
</dbReference>
<dbReference type="SMR" id="Q69507"/>
<evidence type="ECO:0000256" key="1">
    <source>
        <dbReference type="ARBA" id="ARBA00022561"/>
    </source>
</evidence>
<protein>
    <recommendedName>
        <fullName evidence="4">Small capsomere-interacting protein</fullName>
    </recommendedName>
</protein>
<evidence type="ECO:0000256" key="4">
    <source>
        <dbReference type="HAMAP-Rule" id="MF_04021"/>
    </source>
</evidence>
<accession>Q69507</accession>
<dbReference type="GO" id="GO:0019028">
    <property type="term" value="C:viral capsid"/>
    <property type="evidence" value="ECO:0007669"/>
    <property type="project" value="UniProtKB-UniRule"/>
</dbReference>
<comment type="subcellular location">
    <subcellularLocation>
        <location evidence="4">Virion</location>
    </subcellularLocation>
    <subcellularLocation>
        <location evidence="4">Host nucleus</location>
    </subcellularLocation>
</comment>
<dbReference type="DNASU" id="3289490"/>
<evidence type="ECO:0000256" key="3">
    <source>
        <dbReference type="ARBA" id="ARBA00022844"/>
    </source>
</evidence>
<organismHost>
    <name type="scientific">Homo sapiens</name>
    <name type="common">Human</name>
    <dbReference type="NCBI Taxonomy" id="9606"/>
</organismHost>
<keyword evidence="1 4" id="KW-0167">Capsid protein</keyword>
<dbReference type="EMBL" id="U43400">
    <property type="protein sequence ID" value="AAC54694.1"/>
    <property type="molecule type" value="Genomic_DNA"/>
</dbReference>
<dbReference type="Proteomes" id="UP000009246">
    <property type="component" value="Segment"/>
</dbReference>
<organism evidence="6 7">
    <name type="scientific">Human herpesvirus 7 (strain JI)</name>
    <name type="common">HHV-7</name>
    <name type="synonym">Human T lymphotropic virus</name>
    <dbReference type="NCBI Taxonomy" id="57278"/>
    <lineage>
        <taxon>Viruses</taxon>
        <taxon>Duplodnaviria</taxon>
        <taxon>Heunggongvirae</taxon>
        <taxon>Peploviricota</taxon>
        <taxon>Herviviricetes</taxon>
        <taxon>Herpesvirales</taxon>
        <taxon>Orthoherpesviridae</taxon>
        <taxon>Betaherpesvirinae</taxon>
        <taxon>Roseolovirus</taxon>
        <taxon>Roseolovirus humanbeta7</taxon>
        <taxon>Human betaherpesvirus 7</taxon>
    </lineage>
</organism>
<dbReference type="KEGG" id="vg:3289490"/>
<proteinExistence type="inferred from homology"/>
<evidence type="ECO:0000256" key="5">
    <source>
        <dbReference type="SAM" id="MobiDB-lite"/>
    </source>
</evidence>
<dbReference type="PIR" id="T41934">
    <property type="entry name" value="T41934"/>
</dbReference>
<dbReference type="Pfam" id="PF17086">
    <property type="entry name" value="HV_small_capsid"/>
    <property type="match status" value="1"/>
</dbReference>
<reference evidence="6 7" key="1">
    <citation type="journal article" date="1995" name="J. Virol.">
        <title>Identification and characterization of a cDNA derived from multiple splicing that encodes envelope glycoprotein gp105 of human herpesvirus 6.</title>
        <authorList>
            <person name="Pfeiffer B."/>
            <person name="Thomson B."/>
            <person name="Chandran B."/>
        </authorList>
    </citation>
    <scope>NUCLEOTIDE SEQUENCE [LARGE SCALE GENOMIC DNA]</scope>
    <source>
        <strain evidence="6 7">JI</strain>
    </source>
</reference>
<dbReference type="GO" id="GO:0042025">
    <property type="term" value="C:host cell nucleus"/>
    <property type="evidence" value="ECO:0007669"/>
    <property type="project" value="UniProtKB-SubCell"/>
</dbReference>
<dbReference type="RefSeq" id="YP_073772.1">
    <property type="nucleotide sequence ID" value="NC_001716.2"/>
</dbReference>
<comment type="similarity">
    <text evidence="4">Belongs to the herpesviridae small capsomere-interacting protein family.</text>
</comment>
<evidence type="ECO:0000313" key="7">
    <source>
        <dbReference type="Proteomes" id="UP000009246"/>
    </source>
</evidence>
<name>Q69507_HHV7J</name>
<feature type="region of interest" description="Disordered" evidence="5">
    <location>
        <begin position="1"/>
        <end position="31"/>
    </location>
</feature>
<feature type="compositionally biased region" description="Polar residues" evidence="5">
    <location>
        <begin position="11"/>
        <end position="20"/>
    </location>
</feature>
<keyword evidence="2 4" id="KW-1048">Host nucleus</keyword>
<sequence>MAATRGDEITAQINQISGNSSKKEEEKKKQQMFTNILGLHSSMGSHPVTGTFLAKYAKQNTGNIEKAAFRLDFLRMLALHRLNSKVSESS</sequence>
<dbReference type="GO" id="GO:0016032">
    <property type="term" value="P:viral process"/>
    <property type="evidence" value="ECO:0007669"/>
    <property type="project" value="UniProtKB-UniRule"/>
</dbReference>